<sequence length="283" mass="30482">MQHIFLSIWTLTHLLQVSDVGGASVLNGIVGESIVLPTGVAEIDGSGLLQWTKGSTLIIQYVDREKTHEDPAFTGRLTVNNKTGSLTISHLREDDSGEYVFNGDKPPLTIKINLQVYERIVSVQVNAQVSYSLDNSTCNVTLSCSVNGSSQVALSWSRDGERIPGVEDRQTVMLPHTGQIYSCTASNPVSSQTDSVTVTPCQEHGSVPPAAPSAGLSVCLLKTVLFSVGLVAMVSAVITVHVRGRCSRDEETQNQNQNQSPKLRGAHRANRGEKEREIEEGSG</sequence>
<reference evidence="9" key="1">
    <citation type="submission" date="2021-01" db="EMBL/GenBank/DDBJ databases">
        <authorList>
            <person name="Zahm M."/>
            <person name="Roques C."/>
            <person name="Cabau C."/>
            <person name="Klopp C."/>
            <person name="Donnadieu C."/>
            <person name="Jouanno E."/>
            <person name="Lampietro C."/>
            <person name="Louis A."/>
            <person name="Herpin A."/>
            <person name="Echchiki A."/>
            <person name="Berthelot C."/>
            <person name="Parey E."/>
            <person name="Roest-Crollius H."/>
            <person name="Braasch I."/>
            <person name="Postlethwait J."/>
            <person name="Bobe J."/>
            <person name="Montfort J."/>
            <person name="Bouchez O."/>
            <person name="Begum T."/>
            <person name="Mejri S."/>
            <person name="Adams A."/>
            <person name="Chen W.-J."/>
            <person name="Guiguen Y."/>
        </authorList>
    </citation>
    <scope>NUCLEOTIDE SEQUENCE</scope>
    <source>
        <strain evidence="9">YG-15Mar2019-1</strain>
        <tissue evidence="9">Brain</tissue>
    </source>
</reference>
<comment type="caution">
    <text evidence="9">The sequence shown here is derived from an EMBL/GenBank/DDBJ whole genome shotgun (WGS) entry which is preliminary data.</text>
</comment>
<feature type="compositionally biased region" description="Basic and acidic residues" evidence="6">
    <location>
        <begin position="270"/>
        <end position="283"/>
    </location>
</feature>
<feature type="signal peptide" evidence="7">
    <location>
        <begin position="1"/>
        <end position="22"/>
    </location>
</feature>
<dbReference type="CDD" id="cd00096">
    <property type="entry name" value="Ig"/>
    <property type="match status" value="1"/>
</dbReference>
<evidence type="ECO:0000259" key="8">
    <source>
        <dbReference type="PROSITE" id="PS50835"/>
    </source>
</evidence>
<dbReference type="Proteomes" id="UP001046870">
    <property type="component" value="Chromosome 24"/>
</dbReference>
<dbReference type="Pfam" id="PF07686">
    <property type="entry name" value="V-set"/>
    <property type="match status" value="1"/>
</dbReference>
<dbReference type="GO" id="GO:0016020">
    <property type="term" value="C:membrane"/>
    <property type="evidence" value="ECO:0007669"/>
    <property type="project" value="UniProtKB-SubCell"/>
</dbReference>
<dbReference type="InterPro" id="IPR007110">
    <property type="entry name" value="Ig-like_dom"/>
</dbReference>
<dbReference type="PANTHER" id="PTHR12080:SF134">
    <property type="entry name" value="CD48 ANTIGEN"/>
    <property type="match status" value="1"/>
</dbReference>
<dbReference type="Pfam" id="PF00047">
    <property type="entry name" value="ig"/>
    <property type="match status" value="1"/>
</dbReference>
<gene>
    <name evidence="9" type="ORF">MATL_G00251630</name>
</gene>
<keyword evidence="3" id="KW-0472">Membrane</keyword>
<dbReference type="PROSITE" id="PS50835">
    <property type="entry name" value="IG_LIKE"/>
    <property type="match status" value="1"/>
</dbReference>
<dbReference type="AlphaFoldDB" id="A0A9D3P9D2"/>
<keyword evidence="10" id="KW-1185">Reference proteome</keyword>
<feature type="domain" description="Ig-like" evidence="8">
    <location>
        <begin position="106"/>
        <end position="199"/>
    </location>
</feature>
<evidence type="ECO:0000256" key="5">
    <source>
        <dbReference type="ARBA" id="ARBA00023319"/>
    </source>
</evidence>
<evidence type="ECO:0000256" key="2">
    <source>
        <dbReference type="ARBA" id="ARBA00022729"/>
    </source>
</evidence>
<evidence type="ECO:0000256" key="4">
    <source>
        <dbReference type="ARBA" id="ARBA00023180"/>
    </source>
</evidence>
<organism evidence="9 10">
    <name type="scientific">Megalops atlanticus</name>
    <name type="common">Tarpon</name>
    <name type="synonym">Clupea gigantea</name>
    <dbReference type="NCBI Taxonomy" id="7932"/>
    <lineage>
        <taxon>Eukaryota</taxon>
        <taxon>Metazoa</taxon>
        <taxon>Chordata</taxon>
        <taxon>Craniata</taxon>
        <taxon>Vertebrata</taxon>
        <taxon>Euteleostomi</taxon>
        <taxon>Actinopterygii</taxon>
        <taxon>Neopterygii</taxon>
        <taxon>Teleostei</taxon>
        <taxon>Elopiformes</taxon>
        <taxon>Megalopidae</taxon>
        <taxon>Megalops</taxon>
    </lineage>
</organism>
<keyword evidence="2 7" id="KW-0732">Signal</keyword>
<evidence type="ECO:0000256" key="6">
    <source>
        <dbReference type="SAM" id="MobiDB-lite"/>
    </source>
</evidence>
<dbReference type="OrthoDB" id="9835793at2759"/>
<keyword evidence="5" id="KW-0393">Immunoglobulin domain</keyword>
<proteinExistence type="predicted"/>
<dbReference type="EMBL" id="JAFDVH010000024">
    <property type="protein sequence ID" value="KAG7454975.1"/>
    <property type="molecule type" value="Genomic_DNA"/>
</dbReference>
<evidence type="ECO:0000256" key="1">
    <source>
        <dbReference type="ARBA" id="ARBA00004370"/>
    </source>
</evidence>
<keyword evidence="4" id="KW-0325">Glycoprotein</keyword>
<feature type="chain" id="PRO_5039467723" description="Ig-like domain-containing protein" evidence="7">
    <location>
        <begin position="23"/>
        <end position="283"/>
    </location>
</feature>
<evidence type="ECO:0000256" key="7">
    <source>
        <dbReference type="SAM" id="SignalP"/>
    </source>
</evidence>
<name>A0A9D3P9D2_MEGAT</name>
<dbReference type="InterPro" id="IPR015631">
    <property type="entry name" value="CD2/SLAM_rcpt"/>
</dbReference>
<evidence type="ECO:0000313" key="9">
    <source>
        <dbReference type="EMBL" id="KAG7454975.1"/>
    </source>
</evidence>
<protein>
    <recommendedName>
        <fullName evidence="8">Ig-like domain-containing protein</fullName>
    </recommendedName>
</protein>
<comment type="subcellular location">
    <subcellularLocation>
        <location evidence="1">Membrane</location>
    </subcellularLocation>
</comment>
<dbReference type="InterPro" id="IPR013151">
    <property type="entry name" value="Immunoglobulin_dom"/>
</dbReference>
<dbReference type="InterPro" id="IPR036179">
    <property type="entry name" value="Ig-like_dom_sf"/>
</dbReference>
<dbReference type="Gene3D" id="2.60.40.10">
    <property type="entry name" value="Immunoglobulins"/>
    <property type="match status" value="2"/>
</dbReference>
<dbReference type="PANTHER" id="PTHR12080">
    <property type="entry name" value="SIGNALING LYMPHOCYTIC ACTIVATION MOLECULE"/>
    <property type="match status" value="1"/>
</dbReference>
<evidence type="ECO:0000256" key="3">
    <source>
        <dbReference type="ARBA" id="ARBA00023136"/>
    </source>
</evidence>
<dbReference type="SUPFAM" id="SSF48726">
    <property type="entry name" value="Immunoglobulin"/>
    <property type="match status" value="2"/>
</dbReference>
<dbReference type="InterPro" id="IPR013783">
    <property type="entry name" value="Ig-like_fold"/>
</dbReference>
<dbReference type="InterPro" id="IPR013106">
    <property type="entry name" value="Ig_V-set"/>
</dbReference>
<accession>A0A9D3P9D2</accession>
<evidence type="ECO:0000313" key="10">
    <source>
        <dbReference type="Proteomes" id="UP001046870"/>
    </source>
</evidence>
<feature type="region of interest" description="Disordered" evidence="6">
    <location>
        <begin position="246"/>
        <end position="283"/>
    </location>
</feature>